<gene>
    <name evidence="2" type="ORF">CN311_22015</name>
</gene>
<dbReference type="EMBL" id="NWQG01000159">
    <property type="protein sequence ID" value="PDQ18922.1"/>
    <property type="molecule type" value="Genomic_DNA"/>
</dbReference>
<comment type="caution">
    <text evidence="2">The sequence shown here is derived from an EMBL/GenBank/DDBJ whole genome shotgun (WGS) entry which is preliminary data.</text>
</comment>
<evidence type="ECO:0000313" key="3">
    <source>
        <dbReference type="Proteomes" id="UP000219182"/>
    </source>
</evidence>
<feature type="signal peptide" evidence="1">
    <location>
        <begin position="1"/>
        <end position="25"/>
    </location>
</feature>
<protein>
    <submittedName>
        <fullName evidence="2">Uncharacterized protein</fullName>
    </submittedName>
</protein>
<reference evidence="2 3" key="1">
    <citation type="submission" date="2017-09" db="EMBL/GenBank/DDBJ databases">
        <title>Mesorhizobum sanjuanii sp. nov. isolated from nodules of Lotus tenuis in saline-alkaline lowlands of Flooding Pampa.</title>
        <authorList>
            <person name="Sannazzaro A.I."/>
            <person name="Torres Tejerizo G.A."/>
            <person name="Fontana F."/>
            <person name="Cumpa Velazquez L.M."/>
            <person name="Hansen L."/>
            <person name="Pistorio M."/>
            <person name="Estrella M.J."/>
        </authorList>
    </citation>
    <scope>NUCLEOTIDE SEQUENCE [LARGE SCALE GENOMIC DNA]</scope>
    <source>
        <strain evidence="2 3">BSA136</strain>
    </source>
</reference>
<name>A0A2A6FAZ0_9HYPH</name>
<feature type="chain" id="PRO_5012450343" evidence="1">
    <location>
        <begin position="26"/>
        <end position="139"/>
    </location>
</feature>
<evidence type="ECO:0000313" key="2">
    <source>
        <dbReference type="EMBL" id="PDQ18922.1"/>
    </source>
</evidence>
<evidence type="ECO:0000256" key="1">
    <source>
        <dbReference type="SAM" id="SignalP"/>
    </source>
</evidence>
<dbReference type="Proteomes" id="UP000219182">
    <property type="component" value="Unassembled WGS sequence"/>
</dbReference>
<keyword evidence="1" id="KW-0732">Signal</keyword>
<keyword evidence="3" id="KW-1185">Reference proteome</keyword>
<dbReference type="AlphaFoldDB" id="A0A2A6FAZ0"/>
<accession>A0A2A6FAZ0</accession>
<proteinExistence type="predicted"/>
<sequence>MMRNDMRLKRLLLIAAIFCAHDANAKPACEHGSPDVLEMLEWTTTHGDQSAGITLKVFNPNDREINRIDATAWFKDAAGAVIGQIKIDPDLHLEASKFIYDVSDLPWAGGLEAVARKDISGVICTLSVLFVDGTAQEFK</sequence>
<organism evidence="2 3">
    <name type="scientific">Mesorhizobium sanjuanii</name>
    <dbReference type="NCBI Taxonomy" id="2037900"/>
    <lineage>
        <taxon>Bacteria</taxon>
        <taxon>Pseudomonadati</taxon>
        <taxon>Pseudomonadota</taxon>
        <taxon>Alphaproteobacteria</taxon>
        <taxon>Hyphomicrobiales</taxon>
        <taxon>Phyllobacteriaceae</taxon>
        <taxon>Mesorhizobium</taxon>
    </lineage>
</organism>